<dbReference type="SUPFAM" id="SSF103473">
    <property type="entry name" value="MFS general substrate transporter"/>
    <property type="match status" value="1"/>
</dbReference>
<gene>
    <name evidence="3" type="ORF">EGW08_005399</name>
</gene>
<feature type="transmembrane region" description="Helical" evidence="2">
    <location>
        <begin position="188"/>
        <end position="211"/>
    </location>
</feature>
<keyword evidence="4" id="KW-1185">Reference proteome</keyword>
<feature type="transmembrane region" description="Helical" evidence="2">
    <location>
        <begin position="274"/>
        <end position="296"/>
    </location>
</feature>
<evidence type="ECO:0008006" key="5">
    <source>
        <dbReference type="Google" id="ProtNLM"/>
    </source>
</evidence>
<feature type="transmembrane region" description="Helical" evidence="2">
    <location>
        <begin position="303"/>
        <end position="323"/>
    </location>
</feature>
<feature type="transmembrane region" description="Helical" evidence="2">
    <location>
        <begin position="382"/>
        <end position="404"/>
    </location>
</feature>
<dbReference type="GO" id="GO:0022857">
    <property type="term" value="F:transmembrane transporter activity"/>
    <property type="evidence" value="ECO:0007669"/>
    <property type="project" value="InterPro"/>
</dbReference>
<evidence type="ECO:0000256" key="2">
    <source>
        <dbReference type="SAM" id="Phobius"/>
    </source>
</evidence>
<feature type="transmembrane region" description="Helical" evidence="2">
    <location>
        <begin position="329"/>
        <end position="348"/>
    </location>
</feature>
<dbReference type="Pfam" id="PF07690">
    <property type="entry name" value="MFS_1"/>
    <property type="match status" value="1"/>
</dbReference>
<reference evidence="3 4" key="1">
    <citation type="submission" date="2019-01" db="EMBL/GenBank/DDBJ databases">
        <title>A draft genome assembly of the solar-powered sea slug Elysia chlorotica.</title>
        <authorList>
            <person name="Cai H."/>
            <person name="Li Q."/>
            <person name="Fang X."/>
            <person name="Li J."/>
            <person name="Curtis N.E."/>
            <person name="Altenburger A."/>
            <person name="Shibata T."/>
            <person name="Feng M."/>
            <person name="Maeda T."/>
            <person name="Schwartz J.A."/>
            <person name="Shigenobu S."/>
            <person name="Lundholm N."/>
            <person name="Nishiyama T."/>
            <person name="Yang H."/>
            <person name="Hasebe M."/>
            <person name="Li S."/>
            <person name="Pierce S.K."/>
            <person name="Wang J."/>
        </authorList>
    </citation>
    <scope>NUCLEOTIDE SEQUENCE [LARGE SCALE GENOMIC DNA]</scope>
    <source>
        <strain evidence="3">EC2010</strain>
        <tissue evidence="3">Whole organism of an adult</tissue>
    </source>
</reference>
<comment type="caution">
    <text evidence="3">The sequence shown here is derived from an EMBL/GenBank/DDBJ whole genome shotgun (WGS) entry which is preliminary data.</text>
</comment>
<protein>
    <recommendedName>
        <fullName evidence="5">Major facilitator superfamily (MFS) profile domain-containing protein</fullName>
    </recommendedName>
</protein>
<dbReference type="STRING" id="188477.A0A3S1C9U8"/>
<accession>A0A3S1C9U8</accession>
<dbReference type="InterPro" id="IPR011701">
    <property type="entry name" value="MFS"/>
</dbReference>
<feature type="transmembrane region" description="Helical" evidence="2">
    <location>
        <begin position="28"/>
        <end position="44"/>
    </location>
</feature>
<dbReference type="PANTHER" id="PTHR19444:SF13">
    <property type="entry name" value="PROTEIN UNC-93 HOMOLOG A"/>
    <property type="match status" value="1"/>
</dbReference>
<dbReference type="Proteomes" id="UP000271974">
    <property type="component" value="Unassembled WGS sequence"/>
</dbReference>
<dbReference type="AlphaFoldDB" id="A0A3S1C9U8"/>
<dbReference type="PANTHER" id="PTHR19444">
    <property type="entry name" value="UNC-93 RELATED"/>
    <property type="match status" value="1"/>
</dbReference>
<keyword evidence="2" id="KW-0812">Transmembrane</keyword>
<evidence type="ECO:0000256" key="1">
    <source>
        <dbReference type="ARBA" id="ARBA00009172"/>
    </source>
</evidence>
<dbReference type="InterPro" id="IPR036259">
    <property type="entry name" value="MFS_trans_sf"/>
</dbReference>
<dbReference type="OrthoDB" id="78663at2759"/>
<dbReference type="InterPro" id="IPR051951">
    <property type="entry name" value="UNC-93_regulatory"/>
</dbReference>
<dbReference type="Gene3D" id="1.20.1250.20">
    <property type="entry name" value="MFS general substrate transporter like domains"/>
    <property type="match status" value="1"/>
</dbReference>
<organism evidence="3 4">
    <name type="scientific">Elysia chlorotica</name>
    <name type="common">Eastern emerald elysia</name>
    <name type="synonym">Sea slug</name>
    <dbReference type="NCBI Taxonomy" id="188477"/>
    <lineage>
        <taxon>Eukaryota</taxon>
        <taxon>Metazoa</taxon>
        <taxon>Spiralia</taxon>
        <taxon>Lophotrochozoa</taxon>
        <taxon>Mollusca</taxon>
        <taxon>Gastropoda</taxon>
        <taxon>Heterobranchia</taxon>
        <taxon>Euthyneura</taxon>
        <taxon>Panpulmonata</taxon>
        <taxon>Sacoglossa</taxon>
        <taxon>Placobranchoidea</taxon>
        <taxon>Plakobranchidae</taxon>
        <taxon>Elysia</taxon>
    </lineage>
</organism>
<proteinExistence type="inferred from homology"/>
<name>A0A3S1C9U8_ELYCH</name>
<evidence type="ECO:0000313" key="3">
    <source>
        <dbReference type="EMBL" id="RUS86862.1"/>
    </source>
</evidence>
<comment type="similarity">
    <text evidence="1">Belongs to the unc-93 family.</text>
</comment>
<feature type="transmembrane region" description="Helical" evidence="2">
    <location>
        <begin position="240"/>
        <end position="262"/>
    </location>
</feature>
<keyword evidence="2" id="KW-0472">Membrane</keyword>
<sequence>MEIDLEARLIVYLDAISSINSAENLGEVSLSVLYAFILLGSLFGPMSARLIGHKGLLCLGFLGHLCYTCANLMPVWGILIPVSAVLGLSAAGIGMSRGVYLTALSRSYIHFKNLPKSELYATMSFFSGFYYFGFKATQITGNLMSSAILQSKTYNESILRENKCGARLCSSFEGGVNFDKPSKSLLNILFGCFAIFNIAGFAIAAIGLPYLKNTKAKDESKNGVRDHALGCLSMMVNPKFMVLIPYLMAQPSMIMVTYTGYTKAFVSCTVGVQWVGYSMVALGIVSSITALTTSYAARYTGRILQFATGMGIDLATLMVMLMWEPDYRTSPSVLLVLPMVAGFAQGILQPQNQALISSVFSKEELPSAYAASNGVRCLGFSIYLCTVSVACFYHGLILTLALYLPGVVGYAYTEIKERKAGRDL</sequence>
<keyword evidence="2" id="KW-1133">Transmembrane helix</keyword>
<evidence type="ECO:0000313" key="4">
    <source>
        <dbReference type="Proteomes" id="UP000271974"/>
    </source>
</evidence>
<dbReference type="EMBL" id="RQTK01000126">
    <property type="protein sequence ID" value="RUS86862.1"/>
    <property type="molecule type" value="Genomic_DNA"/>
</dbReference>